<evidence type="ECO:0000256" key="6">
    <source>
        <dbReference type="ARBA" id="ARBA00023004"/>
    </source>
</evidence>
<dbReference type="Proteomes" id="UP001433268">
    <property type="component" value="Unassembled WGS sequence"/>
</dbReference>
<evidence type="ECO:0000256" key="3">
    <source>
        <dbReference type="ARBA" id="ARBA00022723"/>
    </source>
</evidence>
<accession>A0ABR1X1P1</accession>
<evidence type="ECO:0000256" key="4">
    <source>
        <dbReference type="ARBA" id="ARBA00022964"/>
    </source>
</evidence>
<evidence type="ECO:0000259" key="8">
    <source>
        <dbReference type="PROSITE" id="PS51471"/>
    </source>
</evidence>
<dbReference type="InterPro" id="IPR005123">
    <property type="entry name" value="Oxoglu/Fe-dep_dioxygenase_dom"/>
</dbReference>
<evidence type="ECO:0000313" key="10">
    <source>
        <dbReference type="Proteomes" id="UP001433268"/>
    </source>
</evidence>
<feature type="domain" description="Fe2OG dioxygenase" evidence="8">
    <location>
        <begin position="203"/>
        <end position="328"/>
    </location>
</feature>
<evidence type="ECO:0000256" key="2">
    <source>
        <dbReference type="ARBA" id="ARBA00007879"/>
    </source>
</evidence>
<keyword evidence="7" id="KW-0539">Nucleus</keyword>
<evidence type="ECO:0000313" key="9">
    <source>
        <dbReference type="EMBL" id="KAK8089347.1"/>
    </source>
</evidence>
<gene>
    <name evidence="9" type="ORF">PG997_004308</name>
</gene>
<protein>
    <recommendedName>
        <fullName evidence="8">Fe2OG dioxygenase domain-containing protein</fullName>
    </recommendedName>
</protein>
<keyword evidence="10" id="KW-1185">Reference proteome</keyword>
<dbReference type="PROSITE" id="PS51471">
    <property type="entry name" value="FE2OG_OXY"/>
    <property type="match status" value="1"/>
</dbReference>
<dbReference type="GeneID" id="92041683"/>
<evidence type="ECO:0000256" key="5">
    <source>
        <dbReference type="ARBA" id="ARBA00023002"/>
    </source>
</evidence>
<dbReference type="Pfam" id="PF13532">
    <property type="entry name" value="2OG-FeII_Oxy_2"/>
    <property type="match status" value="1"/>
</dbReference>
<dbReference type="SUPFAM" id="SSF51197">
    <property type="entry name" value="Clavaminate synthase-like"/>
    <property type="match status" value="1"/>
</dbReference>
<dbReference type="EMBL" id="JAQQWN010000004">
    <property type="protein sequence ID" value="KAK8089347.1"/>
    <property type="molecule type" value="Genomic_DNA"/>
</dbReference>
<keyword evidence="3" id="KW-0479">Metal-binding</keyword>
<dbReference type="PANTHER" id="PTHR46030">
    <property type="entry name" value="ALPHA-KETOGLUTARATE-DEPENDENT DIOXYGENASE ALKB HOMOLOG 6"/>
    <property type="match status" value="1"/>
</dbReference>
<organism evidence="9 10">
    <name type="scientific">Apiospora hydei</name>
    <dbReference type="NCBI Taxonomy" id="1337664"/>
    <lineage>
        <taxon>Eukaryota</taxon>
        <taxon>Fungi</taxon>
        <taxon>Dikarya</taxon>
        <taxon>Ascomycota</taxon>
        <taxon>Pezizomycotina</taxon>
        <taxon>Sordariomycetes</taxon>
        <taxon>Xylariomycetidae</taxon>
        <taxon>Amphisphaeriales</taxon>
        <taxon>Apiosporaceae</taxon>
        <taxon>Apiospora</taxon>
    </lineage>
</organism>
<comment type="subcellular location">
    <subcellularLocation>
        <location evidence="1">Nucleus</location>
    </subcellularLocation>
</comment>
<dbReference type="RefSeq" id="XP_066672241.1">
    <property type="nucleotide sequence ID" value="XM_066808623.1"/>
</dbReference>
<sequence>MRTKLVCLSNLTTPALPFCPPSLLLLFLTFPSALLRTHRFPPHVWRELDSIRSRLPSVGTRTPVTEAPPSTQSSTEPCLVLSLRAPSLAVMAADSAPNISLPASLDDARIRGMPLAAYYIPDFLSADEERAILDRIASVPKPRWTQLTHRRLQTWPSELIQNRLVDAPLPDWLNDPVVSRLQSIPISLDPDTGHIFSSSPHCQPNHVLINEYPPGIGIMPHKDGAAYHPTVCTVSLGSSLVLDIYKSKNDGALDTTPVCRVLQEPRSLLITTEDLYTDYLHGIADVDEDLDLSETTVANWGLLRSKQPFVDGRNPRGLRTSLTYRDVLKVTKLGNKFSILQKR</sequence>
<comment type="caution">
    <text evidence="9">The sequence shown here is derived from an EMBL/GenBank/DDBJ whole genome shotgun (WGS) entry which is preliminary data.</text>
</comment>
<proteinExistence type="inferred from homology"/>
<keyword evidence="5" id="KW-0560">Oxidoreductase</keyword>
<evidence type="ECO:0000256" key="7">
    <source>
        <dbReference type="ARBA" id="ARBA00023242"/>
    </source>
</evidence>
<dbReference type="Gene3D" id="2.60.120.590">
    <property type="entry name" value="Alpha-ketoglutarate-dependent dioxygenase AlkB-like"/>
    <property type="match status" value="1"/>
</dbReference>
<keyword evidence="4" id="KW-0223">Dioxygenase</keyword>
<reference evidence="9 10" key="1">
    <citation type="submission" date="2023-01" db="EMBL/GenBank/DDBJ databases">
        <title>Analysis of 21 Apiospora genomes using comparative genomics revels a genus with tremendous synthesis potential of carbohydrate active enzymes and secondary metabolites.</title>
        <authorList>
            <person name="Sorensen T."/>
        </authorList>
    </citation>
    <scope>NUCLEOTIDE SEQUENCE [LARGE SCALE GENOMIC DNA]</scope>
    <source>
        <strain evidence="9 10">CBS 114990</strain>
    </source>
</reference>
<dbReference type="InterPro" id="IPR027450">
    <property type="entry name" value="AlkB-like"/>
</dbReference>
<name>A0ABR1X1P1_9PEZI</name>
<comment type="similarity">
    <text evidence="2">Belongs to the alkB family.</text>
</comment>
<evidence type="ECO:0000256" key="1">
    <source>
        <dbReference type="ARBA" id="ARBA00004123"/>
    </source>
</evidence>
<dbReference type="PANTHER" id="PTHR46030:SF1">
    <property type="entry name" value="ALPHA-KETOGLUTARATE-DEPENDENT DIOXYGENASE ALKB HOMOLOG 6"/>
    <property type="match status" value="1"/>
</dbReference>
<dbReference type="InterPro" id="IPR032862">
    <property type="entry name" value="ALKBH6"/>
</dbReference>
<dbReference type="InterPro" id="IPR037151">
    <property type="entry name" value="AlkB-like_sf"/>
</dbReference>
<keyword evidence="6" id="KW-0408">Iron</keyword>